<protein>
    <submittedName>
        <fullName evidence="6">6-phosphofructokinase</fullName>
        <ecNumber evidence="6">2.7.1.11</ecNumber>
    </submittedName>
</protein>
<dbReference type="Gene3D" id="3.40.50.450">
    <property type="match status" value="1"/>
</dbReference>
<evidence type="ECO:0000256" key="4">
    <source>
        <dbReference type="ARBA" id="ARBA00022842"/>
    </source>
</evidence>
<dbReference type="Proteomes" id="UP001597046">
    <property type="component" value="Unassembled WGS sequence"/>
</dbReference>
<evidence type="ECO:0000313" key="6">
    <source>
        <dbReference type="EMBL" id="MFD1056810.1"/>
    </source>
</evidence>
<gene>
    <name evidence="6" type="ORF">ACFQ2V_21090</name>
</gene>
<dbReference type="GO" id="GO:0003872">
    <property type="term" value="F:6-phosphofructokinase activity"/>
    <property type="evidence" value="ECO:0007669"/>
    <property type="project" value="UniProtKB-EC"/>
</dbReference>
<keyword evidence="2" id="KW-0479">Metal-binding</keyword>
<sequence>MRIGILTSGGDCPGLNAVIRGATRAAEVTYDST</sequence>
<evidence type="ECO:0000313" key="7">
    <source>
        <dbReference type="Proteomes" id="UP001597046"/>
    </source>
</evidence>
<proteinExistence type="predicted"/>
<dbReference type="EC" id="2.7.1.11" evidence="6"/>
<reference evidence="7" key="1">
    <citation type="journal article" date="2019" name="Int. J. Syst. Evol. Microbiol.">
        <title>The Global Catalogue of Microorganisms (GCM) 10K type strain sequencing project: providing services to taxonomists for standard genome sequencing and annotation.</title>
        <authorList>
            <consortium name="The Broad Institute Genomics Platform"/>
            <consortium name="The Broad Institute Genome Sequencing Center for Infectious Disease"/>
            <person name="Wu L."/>
            <person name="Ma J."/>
        </authorList>
    </citation>
    <scope>NUCLEOTIDE SEQUENCE [LARGE SCALE GENOMIC DNA]</scope>
    <source>
        <strain evidence="7">CCUG 57508</strain>
    </source>
</reference>
<comment type="caution">
    <text evidence="6">The sequence shown here is derived from an EMBL/GenBank/DDBJ whole genome shotgun (WGS) entry which is preliminary data.</text>
</comment>
<dbReference type="EMBL" id="JBHTKH010000028">
    <property type="protein sequence ID" value="MFD1056810.1"/>
    <property type="molecule type" value="Genomic_DNA"/>
</dbReference>
<evidence type="ECO:0000256" key="1">
    <source>
        <dbReference type="ARBA" id="ARBA00022679"/>
    </source>
</evidence>
<name>A0ABW3N4U9_9MICO</name>
<feature type="domain" description="Phosphofructokinase" evidence="5">
    <location>
        <begin position="2"/>
        <end position="27"/>
    </location>
</feature>
<dbReference type="Pfam" id="PF00365">
    <property type="entry name" value="PFK"/>
    <property type="match status" value="1"/>
</dbReference>
<dbReference type="InterPro" id="IPR035966">
    <property type="entry name" value="PKF_sf"/>
</dbReference>
<evidence type="ECO:0000259" key="5">
    <source>
        <dbReference type="Pfam" id="PF00365"/>
    </source>
</evidence>
<organism evidence="6 7">
    <name type="scientific">Terrabacter terrigena</name>
    <dbReference type="NCBI Taxonomy" id="574718"/>
    <lineage>
        <taxon>Bacteria</taxon>
        <taxon>Bacillati</taxon>
        <taxon>Actinomycetota</taxon>
        <taxon>Actinomycetes</taxon>
        <taxon>Micrococcales</taxon>
        <taxon>Intrasporangiaceae</taxon>
        <taxon>Terrabacter</taxon>
    </lineage>
</organism>
<keyword evidence="4" id="KW-0460">Magnesium</keyword>
<evidence type="ECO:0000256" key="3">
    <source>
        <dbReference type="ARBA" id="ARBA00022777"/>
    </source>
</evidence>
<dbReference type="RefSeq" id="WP_386055000.1">
    <property type="nucleotide sequence ID" value="NZ_JBHTKH010000028.1"/>
</dbReference>
<keyword evidence="1 6" id="KW-0808">Transferase</keyword>
<evidence type="ECO:0000256" key="2">
    <source>
        <dbReference type="ARBA" id="ARBA00022723"/>
    </source>
</evidence>
<feature type="non-terminal residue" evidence="6">
    <location>
        <position position="33"/>
    </location>
</feature>
<keyword evidence="3" id="KW-0418">Kinase</keyword>
<dbReference type="InterPro" id="IPR000023">
    <property type="entry name" value="Phosphofructokinase_dom"/>
</dbReference>
<accession>A0ABW3N4U9</accession>
<keyword evidence="7" id="KW-1185">Reference proteome</keyword>
<dbReference type="SUPFAM" id="SSF53784">
    <property type="entry name" value="Phosphofructokinase"/>
    <property type="match status" value="1"/>
</dbReference>